<evidence type="ECO:0000256" key="5">
    <source>
        <dbReference type="ARBA" id="ARBA00022989"/>
    </source>
</evidence>
<name>A0ABM8FZE1_9CELL</name>
<reference evidence="14" key="1">
    <citation type="journal article" date="2019" name="Int. J. Syst. Evol. Microbiol.">
        <title>The Global Catalogue of Microorganisms (GCM) 10K type strain sequencing project: providing services to taxonomists for standard genome sequencing and annotation.</title>
        <authorList>
            <consortium name="The Broad Institute Genomics Platform"/>
            <consortium name="The Broad Institute Genome Sequencing Center for Infectious Disease"/>
            <person name="Wu L."/>
            <person name="Ma J."/>
        </authorList>
    </citation>
    <scope>NUCLEOTIDE SEQUENCE [LARGE SCALE GENOMIC DNA]</scope>
    <source>
        <strain evidence="14">NBRC 108565</strain>
    </source>
</reference>
<dbReference type="SMART" id="SM00756">
    <property type="entry name" value="VKc"/>
    <property type="match status" value="1"/>
</dbReference>
<feature type="transmembrane region" description="Helical" evidence="11">
    <location>
        <begin position="46"/>
        <end position="68"/>
    </location>
</feature>
<keyword evidence="9" id="KW-0676">Redox-active center</keyword>
<dbReference type="CDD" id="cd12922">
    <property type="entry name" value="VKOR_5"/>
    <property type="match status" value="1"/>
</dbReference>
<feature type="transmembrane region" description="Helical" evidence="11">
    <location>
        <begin position="204"/>
        <end position="228"/>
    </location>
</feature>
<evidence type="ECO:0000256" key="7">
    <source>
        <dbReference type="ARBA" id="ARBA00023136"/>
    </source>
</evidence>
<keyword evidence="7 11" id="KW-0472">Membrane</keyword>
<evidence type="ECO:0000256" key="11">
    <source>
        <dbReference type="SAM" id="Phobius"/>
    </source>
</evidence>
<dbReference type="Pfam" id="PF07884">
    <property type="entry name" value="VKOR"/>
    <property type="match status" value="1"/>
</dbReference>
<evidence type="ECO:0000259" key="12">
    <source>
        <dbReference type="SMART" id="SM00756"/>
    </source>
</evidence>
<evidence type="ECO:0000256" key="8">
    <source>
        <dbReference type="ARBA" id="ARBA00023157"/>
    </source>
</evidence>
<evidence type="ECO:0000256" key="1">
    <source>
        <dbReference type="ARBA" id="ARBA00004141"/>
    </source>
</evidence>
<feature type="region of interest" description="Disordered" evidence="10">
    <location>
        <begin position="1"/>
        <end position="35"/>
    </location>
</feature>
<feature type="transmembrane region" description="Helical" evidence="11">
    <location>
        <begin position="108"/>
        <end position="127"/>
    </location>
</feature>
<dbReference type="InterPro" id="IPR041714">
    <property type="entry name" value="VKOR_Actinobacteria"/>
</dbReference>
<keyword evidence="4" id="KW-0874">Quinone</keyword>
<keyword evidence="3 11" id="KW-0812">Transmembrane</keyword>
<proteinExistence type="inferred from homology"/>
<dbReference type="InterPro" id="IPR038354">
    <property type="entry name" value="VKOR_sf"/>
</dbReference>
<accession>A0ABM8FZE1</accession>
<feature type="transmembrane region" description="Helical" evidence="11">
    <location>
        <begin position="134"/>
        <end position="155"/>
    </location>
</feature>
<dbReference type="Proteomes" id="UP001321475">
    <property type="component" value="Chromosome"/>
</dbReference>
<evidence type="ECO:0000256" key="6">
    <source>
        <dbReference type="ARBA" id="ARBA00023002"/>
    </source>
</evidence>
<comment type="subcellular location">
    <subcellularLocation>
        <location evidence="1">Membrane</location>
        <topology evidence="1">Multi-pass membrane protein</topology>
    </subcellularLocation>
</comment>
<keyword evidence="5 11" id="KW-1133">Transmembrane helix</keyword>
<evidence type="ECO:0000256" key="3">
    <source>
        <dbReference type="ARBA" id="ARBA00022692"/>
    </source>
</evidence>
<dbReference type="EMBL" id="AP027729">
    <property type="protein sequence ID" value="BDZ40992.1"/>
    <property type="molecule type" value="Genomic_DNA"/>
</dbReference>
<dbReference type="RefSeq" id="WP_286218276.1">
    <property type="nucleotide sequence ID" value="NZ_AP027729.1"/>
</dbReference>
<keyword evidence="14" id="KW-1185">Reference proteome</keyword>
<keyword evidence="8" id="KW-1015">Disulfide bond</keyword>
<evidence type="ECO:0000256" key="4">
    <source>
        <dbReference type="ARBA" id="ARBA00022719"/>
    </source>
</evidence>
<evidence type="ECO:0000313" key="13">
    <source>
        <dbReference type="EMBL" id="BDZ40992.1"/>
    </source>
</evidence>
<sequence>MTDHTPHPSAQADAATEAPGTSGDDRSATITADPPARPSGFFHSRAWLFGEMLVGAIISLVASFVLSIDAVELAANPDAVLSCDINAVVSCGTVGLAWQAELFGFPNAFLGLISESVVITVAVLGLAGMRFPRWFMITAQSVYLLGLIFAYWLLYQSMFNIGALCPWCLSITAATTLVFLSMLHWNILEDLLPWPRRAQAAAMTLVRSGGFGILTALWFVVLFGAIVAKYGSDLFG</sequence>
<organism evidence="13 14">
    <name type="scientific">Paraoerskovia sediminicola</name>
    <dbReference type="NCBI Taxonomy" id="1138587"/>
    <lineage>
        <taxon>Bacteria</taxon>
        <taxon>Bacillati</taxon>
        <taxon>Actinomycetota</taxon>
        <taxon>Actinomycetes</taxon>
        <taxon>Micrococcales</taxon>
        <taxon>Cellulomonadaceae</taxon>
        <taxon>Paraoerskovia</taxon>
    </lineage>
</organism>
<evidence type="ECO:0000256" key="2">
    <source>
        <dbReference type="ARBA" id="ARBA00006214"/>
    </source>
</evidence>
<evidence type="ECO:0000313" key="14">
    <source>
        <dbReference type="Proteomes" id="UP001321475"/>
    </source>
</evidence>
<evidence type="ECO:0000256" key="10">
    <source>
        <dbReference type="SAM" id="MobiDB-lite"/>
    </source>
</evidence>
<protein>
    <submittedName>
        <fullName evidence="13">Membrane protein</fullName>
    </submittedName>
</protein>
<evidence type="ECO:0000256" key="9">
    <source>
        <dbReference type="ARBA" id="ARBA00023284"/>
    </source>
</evidence>
<dbReference type="InterPro" id="IPR012932">
    <property type="entry name" value="VKOR"/>
</dbReference>
<dbReference type="Gene3D" id="1.20.1440.130">
    <property type="entry name" value="VKOR domain"/>
    <property type="match status" value="1"/>
</dbReference>
<gene>
    <name evidence="13" type="ORF">GCM10025865_02910</name>
</gene>
<keyword evidence="6" id="KW-0560">Oxidoreductase</keyword>
<feature type="transmembrane region" description="Helical" evidence="11">
    <location>
        <begin position="161"/>
        <end position="183"/>
    </location>
</feature>
<comment type="similarity">
    <text evidence="2">Belongs to the VKOR family.</text>
</comment>
<feature type="domain" description="Vitamin K epoxide reductase" evidence="12">
    <location>
        <begin position="45"/>
        <end position="186"/>
    </location>
</feature>